<proteinExistence type="predicted"/>
<protein>
    <submittedName>
        <fullName evidence="2">TraB/GumN family protein</fullName>
    </submittedName>
</protein>
<dbReference type="PANTHER" id="PTHR40590">
    <property type="entry name" value="CYTOPLASMIC PROTEIN-RELATED"/>
    <property type="match status" value="1"/>
</dbReference>
<dbReference type="PROSITE" id="PS51257">
    <property type="entry name" value="PROKAR_LIPOPROTEIN"/>
    <property type="match status" value="1"/>
</dbReference>
<evidence type="ECO:0000313" key="2">
    <source>
        <dbReference type="EMBL" id="QQR35281.1"/>
    </source>
</evidence>
<dbReference type="RefSeq" id="WP_201654613.1">
    <property type="nucleotide sequence ID" value="NZ_CP068047.1"/>
</dbReference>
<keyword evidence="1" id="KW-0732">Signal</keyword>
<dbReference type="Proteomes" id="UP000595460">
    <property type="component" value="Chromosome"/>
</dbReference>
<reference evidence="2 3" key="1">
    <citation type="submission" date="2021-01" db="EMBL/GenBank/DDBJ databases">
        <title>Genome seq and assembly of Devosia sp. G19.</title>
        <authorList>
            <person name="Chhetri G."/>
        </authorList>
    </citation>
    <scope>NUCLEOTIDE SEQUENCE [LARGE SCALE GENOMIC DNA]</scope>
    <source>
        <strain evidence="2 3">G19</strain>
    </source>
</reference>
<name>A0ABX7BTL7_9HYPH</name>
<dbReference type="Pfam" id="PF01963">
    <property type="entry name" value="TraB_PrgY_gumN"/>
    <property type="match status" value="1"/>
</dbReference>
<keyword evidence="3" id="KW-1185">Reference proteome</keyword>
<dbReference type="CDD" id="cd14789">
    <property type="entry name" value="Tiki"/>
    <property type="match status" value="1"/>
</dbReference>
<feature type="chain" id="PRO_5047506402" evidence="1">
    <location>
        <begin position="25"/>
        <end position="289"/>
    </location>
</feature>
<dbReference type="PANTHER" id="PTHR40590:SF1">
    <property type="entry name" value="CYTOPLASMIC PROTEIN"/>
    <property type="match status" value="1"/>
</dbReference>
<organism evidence="2 3">
    <name type="scientific">Devosia oryziradicis</name>
    <dbReference type="NCBI Taxonomy" id="2801335"/>
    <lineage>
        <taxon>Bacteria</taxon>
        <taxon>Pseudomonadati</taxon>
        <taxon>Pseudomonadota</taxon>
        <taxon>Alphaproteobacteria</taxon>
        <taxon>Hyphomicrobiales</taxon>
        <taxon>Devosiaceae</taxon>
        <taxon>Devosia</taxon>
    </lineage>
</organism>
<evidence type="ECO:0000256" key="1">
    <source>
        <dbReference type="SAM" id="SignalP"/>
    </source>
</evidence>
<accession>A0ABX7BTL7</accession>
<sequence length="289" mass="31489">MMPTFSRLAAAAVTSLGLACPAWAAPAIWEIRDDDSAIWVFGSFHVLPSGTTWRTELFNQILADADQVTFEADVRPSAVAEVSAEAFVRGIYTDGTLLTAALSPELEAELRDKAAAISLPMGSILAMRPWMATNTITLQALLAEGYDAQGVEFVLQPELADERLDFLESGAQQLDVLSGAPEDEQVAMLTATLEQLDTLPKLMDKMLDSWLAGTPEELGDLFLMEMGGFEEVFLERLIYARNRNWIAPLEAMLAQDRENLVIVGAAHLIGDGSVLDLLEKAGYGVERIQ</sequence>
<dbReference type="InterPro" id="IPR002816">
    <property type="entry name" value="TraB/PrgY/GumN_fam"/>
</dbReference>
<evidence type="ECO:0000313" key="3">
    <source>
        <dbReference type="Proteomes" id="UP000595460"/>
    </source>
</evidence>
<dbReference type="InterPro" id="IPR047111">
    <property type="entry name" value="YbaP-like"/>
</dbReference>
<dbReference type="EMBL" id="CP068047">
    <property type="protein sequence ID" value="QQR35281.1"/>
    <property type="molecule type" value="Genomic_DNA"/>
</dbReference>
<feature type="signal peptide" evidence="1">
    <location>
        <begin position="1"/>
        <end position="24"/>
    </location>
</feature>
<gene>
    <name evidence="2" type="ORF">JI749_13040</name>
</gene>